<accession>X1CYI9</accession>
<sequence length="117" mass="12767">NVTSLRAASNPSQLTLINNANLSVNWFDSKNAVYPYGSNTANKTGITKQSVSWNATNITVVQDGVVIGDSYTPAIPLEPIDQYHWSISGTPITQLIKGITMFNTKLTDQELIELTQP</sequence>
<dbReference type="EMBL" id="BART01036698">
    <property type="protein sequence ID" value="GAH13576.1"/>
    <property type="molecule type" value="Genomic_DNA"/>
</dbReference>
<feature type="non-terminal residue" evidence="1">
    <location>
        <position position="1"/>
    </location>
</feature>
<comment type="caution">
    <text evidence="1">The sequence shown here is derived from an EMBL/GenBank/DDBJ whole genome shotgun (WGS) entry which is preliminary data.</text>
</comment>
<protein>
    <submittedName>
        <fullName evidence="1">Uncharacterized protein</fullName>
    </submittedName>
</protein>
<proteinExistence type="predicted"/>
<organism evidence="1">
    <name type="scientific">marine sediment metagenome</name>
    <dbReference type="NCBI Taxonomy" id="412755"/>
    <lineage>
        <taxon>unclassified sequences</taxon>
        <taxon>metagenomes</taxon>
        <taxon>ecological metagenomes</taxon>
    </lineage>
</organism>
<gene>
    <name evidence="1" type="ORF">S01H4_61760</name>
</gene>
<name>X1CYI9_9ZZZZ</name>
<dbReference type="AlphaFoldDB" id="X1CYI9"/>
<reference evidence="1" key="1">
    <citation type="journal article" date="2014" name="Front. Microbiol.">
        <title>High frequency of phylogenetically diverse reductive dehalogenase-homologous genes in deep subseafloor sedimentary metagenomes.</title>
        <authorList>
            <person name="Kawai M."/>
            <person name="Futagami T."/>
            <person name="Toyoda A."/>
            <person name="Takaki Y."/>
            <person name="Nishi S."/>
            <person name="Hori S."/>
            <person name="Arai W."/>
            <person name="Tsubouchi T."/>
            <person name="Morono Y."/>
            <person name="Uchiyama I."/>
            <person name="Ito T."/>
            <person name="Fujiyama A."/>
            <person name="Inagaki F."/>
            <person name="Takami H."/>
        </authorList>
    </citation>
    <scope>NUCLEOTIDE SEQUENCE</scope>
    <source>
        <strain evidence="1">Expedition CK06-06</strain>
    </source>
</reference>
<evidence type="ECO:0000313" key="1">
    <source>
        <dbReference type="EMBL" id="GAH13576.1"/>
    </source>
</evidence>